<dbReference type="GeneID" id="33937444"/>
<feature type="region of interest" description="Disordered" evidence="1">
    <location>
        <begin position="100"/>
        <end position="122"/>
    </location>
</feature>
<proteinExistence type="predicted"/>
<name>A0A219ARW7_METCM</name>
<evidence type="ECO:0000256" key="1">
    <source>
        <dbReference type="SAM" id="MobiDB-lite"/>
    </source>
</evidence>
<dbReference type="RefSeq" id="XP_022285929.1">
    <property type="nucleotide sequence ID" value="XM_022430327.1"/>
</dbReference>
<gene>
    <name evidence="2" type="ORF">VFPPC_18762</name>
</gene>
<organism evidence="2 3">
    <name type="scientific">Pochonia chlamydosporia 170</name>
    <dbReference type="NCBI Taxonomy" id="1380566"/>
    <lineage>
        <taxon>Eukaryota</taxon>
        <taxon>Fungi</taxon>
        <taxon>Dikarya</taxon>
        <taxon>Ascomycota</taxon>
        <taxon>Pezizomycotina</taxon>
        <taxon>Sordariomycetes</taxon>
        <taxon>Hypocreomycetidae</taxon>
        <taxon>Hypocreales</taxon>
        <taxon>Clavicipitaceae</taxon>
        <taxon>Pochonia</taxon>
    </lineage>
</organism>
<evidence type="ECO:0000313" key="3">
    <source>
        <dbReference type="Proteomes" id="UP000078397"/>
    </source>
</evidence>
<comment type="caution">
    <text evidence="2">The sequence shown here is derived from an EMBL/GenBank/DDBJ whole genome shotgun (WGS) entry which is preliminary data.</text>
</comment>
<accession>A0A219ARW7</accession>
<protein>
    <submittedName>
        <fullName evidence="2">Uncharacterized protein</fullName>
    </submittedName>
</protein>
<dbReference type="Proteomes" id="UP000078397">
    <property type="component" value="Unassembled WGS sequence"/>
</dbReference>
<keyword evidence="3" id="KW-1185">Reference proteome</keyword>
<sequence>MSPSSIRTSAYTNPRASSCLFAHTGICSPSRRCVAAAGRLVTDVAATRNDDSCIACEYDNQTTPWHLAVHGWWKKSASATWQQSGQQTNLRRVTRDKPVIGGDAAQPHLQTEGKAARLSHRANTSKQLAVDNLRAACEQAENRQVCHCLKSSDQP</sequence>
<dbReference type="AlphaFoldDB" id="A0A219ARW7"/>
<dbReference type="EMBL" id="LSBJ02000001">
    <property type="protein sequence ID" value="OWT43511.1"/>
    <property type="molecule type" value="Genomic_DNA"/>
</dbReference>
<reference evidence="2 3" key="1">
    <citation type="journal article" date="2016" name="PLoS Pathog.">
        <title>Biosynthesis of antibiotic leucinostatins in bio-control fungus Purpureocillium lilacinum and their inhibition on phytophthora revealed by genome mining.</title>
        <authorList>
            <person name="Wang G."/>
            <person name="Liu Z."/>
            <person name="Lin R."/>
            <person name="Li E."/>
            <person name="Mao Z."/>
            <person name="Ling J."/>
            <person name="Yang Y."/>
            <person name="Yin W.B."/>
            <person name="Xie B."/>
        </authorList>
    </citation>
    <scope>NUCLEOTIDE SEQUENCE [LARGE SCALE GENOMIC DNA]</scope>
    <source>
        <strain evidence="2">170</strain>
    </source>
</reference>
<evidence type="ECO:0000313" key="2">
    <source>
        <dbReference type="EMBL" id="OWT43511.1"/>
    </source>
</evidence>
<dbReference type="KEGG" id="pchm:VFPPC_18762"/>